<name>A0A835M4K8_9MAGN</name>
<dbReference type="GO" id="GO:0071763">
    <property type="term" value="P:nuclear membrane organization"/>
    <property type="evidence" value="ECO:0007669"/>
    <property type="project" value="TreeGrafter"/>
</dbReference>
<feature type="region of interest" description="Disordered" evidence="1">
    <location>
        <begin position="365"/>
        <end position="388"/>
    </location>
</feature>
<evidence type="ECO:0000313" key="2">
    <source>
        <dbReference type="EMBL" id="KAF9616192.1"/>
    </source>
</evidence>
<sequence>LDLKANMSRIFRARKNENNKSGGKMVRGRRVVELPSPVDNNKKLLGLISPASRIITGAGKMISTVFFPDSPSSSSEDESDDDDDDDDDYMSTEVKDRSNQNGATLEANKCSENYQQLIAQKDETKVAIERLLMQVTFSRRVGGSEKEGRISSVDVLEWFVETGEGSGQGCLVVGEEPKDLEDTLSPIQKIIWNVELYLWFWDSNDVRVIRDECNRIVKIVESRVMESPALKEGEVSHGALGLGVCTPDMCNTAVMEAKKWVQEKKLESYSQWDRSPGTFASNTAMLSSVTEGESGSPVLMAKSYMKSRPPWASPTIGRIGFQSSSPIGTHLLKEETPYSGLKRSYLAFDSWNTLEGTRRVRFKSTEDFPQPLSENDDSQRDCKTSAASEKRDVELGSIYSKSLPLTDSVNQSAHLSAALATTSDFPLYEGSGNEALSTSFPILSNELNQDLRGAQVSLEGKTAVEDLVSEAHDGLLDQSALLLDSHLTGVVEDVKPALGSDSNDLTGVNDTKGMKVTRSSEVNQCCGLKEADSFDDSQADHALQKELNGSRDRIDTNGFSSARVNAASNPEASNDGAHKLISSSDGKLEGSCELLSEASVEIPVNKEIDSIPSGSQNNSSKNSRDVLNPDTSSVSSRSVKKRSNTTVEKQVEKKVARNSRRGRGRGRGKCLVIANNGLIFVKQFMEPLWLRVLLEQSAAS</sequence>
<evidence type="ECO:0000313" key="3">
    <source>
        <dbReference type="Proteomes" id="UP000631114"/>
    </source>
</evidence>
<evidence type="ECO:0000256" key="1">
    <source>
        <dbReference type="SAM" id="MobiDB-lite"/>
    </source>
</evidence>
<dbReference type="EMBL" id="JADFTS010000003">
    <property type="protein sequence ID" value="KAF9616192.1"/>
    <property type="molecule type" value="Genomic_DNA"/>
</dbReference>
<feature type="region of interest" description="Disordered" evidence="1">
    <location>
        <begin position="606"/>
        <end position="667"/>
    </location>
</feature>
<organism evidence="2 3">
    <name type="scientific">Coptis chinensis</name>
    <dbReference type="NCBI Taxonomy" id="261450"/>
    <lineage>
        <taxon>Eukaryota</taxon>
        <taxon>Viridiplantae</taxon>
        <taxon>Streptophyta</taxon>
        <taxon>Embryophyta</taxon>
        <taxon>Tracheophyta</taxon>
        <taxon>Spermatophyta</taxon>
        <taxon>Magnoliopsida</taxon>
        <taxon>Ranunculales</taxon>
        <taxon>Ranunculaceae</taxon>
        <taxon>Coptidoideae</taxon>
        <taxon>Coptis</taxon>
    </lineage>
</organism>
<dbReference type="Proteomes" id="UP000631114">
    <property type="component" value="Unassembled WGS sequence"/>
</dbReference>
<dbReference type="GO" id="GO:0005635">
    <property type="term" value="C:nuclear envelope"/>
    <property type="evidence" value="ECO:0007669"/>
    <property type="project" value="TreeGrafter"/>
</dbReference>
<feature type="compositionally biased region" description="Polar residues" evidence="1">
    <location>
        <begin position="612"/>
        <end position="621"/>
    </location>
</feature>
<dbReference type="AlphaFoldDB" id="A0A835M4K8"/>
<dbReference type="PANTHER" id="PTHR33416">
    <property type="entry name" value="NUCLEAR PORE COMPLEX PROTEIN NUP1"/>
    <property type="match status" value="1"/>
</dbReference>
<feature type="compositionally biased region" description="Acidic residues" evidence="1">
    <location>
        <begin position="75"/>
        <end position="90"/>
    </location>
</feature>
<comment type="caution">
    <text evidence="2">The sequence shown here is derived from an EMBL/GenBank/DDBJ whole genome shotgun (WGS) entry which is preliminary data.</text>
</comment>
<feature type="compositionally biased region" description="Basic residues" evidence="1">
    <location>
        <begin position="656"/>
        <end position="667"/>
    </location>
</feature>
<feature type="non-terminal residue" evidence="2">
    <location>
        <position position="1"/>
    </location>
</feature>
<dbReference type="OrthoDB" id="666185at2759"/>
<proteinExistence type="predicted"/>
<dbReference type="PANTHER" id="PTHR33416:SF17">
    <property type="entry name" value="PROTEIN KAKU4"/>
    <property type="match status" value="1"/>
</dbReference>
<protein>
    <submittedName>
        <fullName evidence="2">Uncharacterized protein</fullName>
    </submittedName>
</protein>
<accession>A0A835M4K8</accession>
<feature type="compositionally biased region" description="Basic and acidic residues" evidence="1">
    <location>
        <begin position="377"/>
        <end position="388"/>
    </location>
</feature>
<reference evidence="2 3" key="1">
    <citation type="submission" date="2020-10" db="EMBL/GenBank/DDBJ databases">
        <title>The Coptis chinensis genome and diversification of protoberbering-type alkaloids.</title>
        <authorList>
            <person name="Wang B."/>
            <person name="Shu S."/>
            <person name="Song C."/>
            <person name="Liu Y."/>
        </authorList>
    </citation>
    <scope>NUCLEOTIDE SEQUENCE [LARGE SCALE GENOMIC DNA]</scope>
    <source>
        <strain evidence="2">HL-2020</strain>
        <tissue evidence="2">Leaf</tissue>
    </source>
</reference>
<keyword evidence="3" id="KW-1185">Reference proteome</keyword>
<feature type="region of interest" description="Disordered" evidence="1">
    <location>
        <begin position="66"/>
        <end position="106"/>
    </location>
</feature>
<gene>
    <name evidence="2" type="ORF">IFM89_028968</name>
</gene>